<dbReference type="PROSITE" id="PS50234">
    <property type="entry name" value="VWFA"/>
    <property type="match status" value="1"/>
</dbReference>
<feature type="domain" description="VWFA" evidence="21">
    <location>
        <begin position="1284"/>
        <end position="1455"/>
    </location>
</feature>
<evidence type="ECO:0000259" key="23">
    <source>
        <dbReference type="PROSITE" id="PS51233"/>
    </source>
</evidence>
<evidence type="ECO:0000256" key="16">
    <source>
        <dbReference type="PROSITE-ProRule" id="PRU00076"/>
    </source>
</evidence>
<comment type="caution">
    <text evidence="16">Lacks conserved residue(s) required for the propagation of feature annotation.</text>
</comment>
<dbReference type="Gene3D" id="3.40.50.410">
    <property type="entry name" value="von Willebrand factor, type A domain"/>
    <property type="match status" value="1"/>
</dbReference>
<dbReference type="InterPro" id="IPR000421">
    <property type="entry name" value="FA58C"/>
</dbReference>
<evidence type="ECO:0000259" key="20">
    <source>
        <dbReference type="PROSITE" id="PS50026"/>
    </source>
</evidence>
<dbReference type="Gene3D" id="2.60.120.260">
    <property type="entry name" value="Galactose-binding domain-like"/>
    <property type="match status" value="1"/>
</dbReference>
<dbReference type="PROSITE" id="PS01187">
    <property type="entry name" value="EGF_CA"/>
    <property type="match status" value="3"/>
</dbReference>
<dbReference type="InterPro" id="IPR026823">
    <property type="entry name" value="cEGF"/>
</dbReference>
<evidence type="ECO:0000256" key="8">
    <source>
        <dbReference type="ARBA" id="ARBA00022729"/>
    </source>
</evidence>
<evidence type="ECO:0000256" key="4">
    <source>
        <dbReference type="ARBA" id="ARBA00022536"/>
    </source>
</evidence>
<feature type="domain" description="EGF-like" evidence="20">
    <location>
        <begin position="287"/>
        <end position="324"/>
    </location>
</feature>
<dbReference type="Proteomes" id="UP000838412">
    <property type="component" value="Chromosome 1"/>
</dbReference>
<keyword evidence="5" id="KW-0254">Endocytosis</keyword>
<feature type="transmembrane region" description="Helical" evidence="18">
    <location>
        <begin position="987"/>
        <end position="1010"/>
    </location>
</feature>
<feature type="domain" description="EGF-like" evidence="20">
    <location>
        <begin position="2390"/>
        <end position="2436"/>
    </location>
</feature>
<dbReference type="Pfam" id="PF12662">
    <property type="entry name" value="cEGF"/>
    <property type="match status" value="2"/>
</dbReference>
<keyword evidence="13 16" id="KW-1015">Disulfide bond</keyword>
<evidence type="ECO:0000256" key="11">
    <source>
        <dbReference type="ARBA" id="ARBA00022989"/>
    </source>
</evidence>
<evidence type="ECO:0000259" key="21">
    <source>
        <dbReference type="PROSITE" id="PS50234"/>
    </source>
</evidence>
<dbReference type="Pfam" id="PF07645">
    <property type="entry name" value="EGF_CA"/>
    <property type="match status" value="3"/>
</dbReference>
<feature type="domain" description="F5/8 type C" evidence="19">
    <location>
        <begin position="1"/>
        <end position="121"/>
    </location>
</feature>
<dbReference type="GO" id="GO:0007160">
    <property type="term" value="P:cell-matrix adhesion"/>
    <property type="evidence" value="ECO:0007669"/>
    <property type="project" value="InterPro"/>
</dbReference>
<dbReference type="SMART" id="SM00607">
    <property type="entry name" value="FTP"/>
    <property type="match status" value="1"/>
</dbReference>
<dbReference type="OrthoDB" id="10047277at2759"/>
<dbReference type="SUPFAM" id="SSF57184">
    <property type="entry name" value="Growth factor receptor domain"/>
    <property type="match status" value="3"/>
</dbReference>
<dbReference type="PANTHER" id="PTHR13802">
    <property type="entry name" value="MUCIN 4-RELATED"/>
    <property type="match status" value="1"/>
</dbReference>
<keyword evidence="8" id="KW-0732">Signal</keyword>
<evidence type="ECO:0000313" key="24">
    <source>
        <dbReference type="EMBL" id="CAH1226389.1"/>
    </source>
</evidence>
<evidence type="ECO:0000259" key="22">
    <source>
        <dbReference type="PROSITE" id="PS50856"/>
    </source>
</evidence>
<keyword evidence="10" id="KW-0106">Calcium</keyword>
<feature type="transmembrane region" description="Helical" evidence="18">
    <location>
        <begin position="2826"/>
        <end position="2852"/>
    </location>
</feature>
<dbReference type="InterPro" id="IPR000742">
    <property type="entry name" value="EGF"/>
</dbReference>
<dbReference type="InterPro" id="IPR002035">
    <property type="entry name" value="VWF_A"/>
</dbReference>
<dbReference type="Pfam" id="PF00094">
    <property type="entry name" value="VWD"/>
    <property type="match status" value="1"/>
</dbReference>
<keyword evidence="11 18" id="KW-1133">Transmembrane helix</keyword>
<dbReference type="SMART" id="SM00179">
    <property type="entry name" value="EGF_CA"/>
    <property type="match status" value="10"/>
</dbReference>
<dbReference type="SMART" id="SM00539">
    <property type="entry name" value="NIDO"/>
    <property type="match status" value="1"/>
</dbReference>
<feature type="region of interest" description="Disordered" evidence="17">
    <location>
        <begin position="655"/>
        <end position="683"/>
    </location>
</feature>
<evidence type="ECO:0000256" key="15">
    <source>
        <dbReference type="ARBA" id="ARBA00023180"/>
    </source>
</evidence>
<dbReference type="InterPro" id="IPR036465">
    <property type="entry name" value="vWFA_dom_sf"/>
</dbReference>
<evidence type="ECO:0000313" key="25">
    <source>
        <dbReference type="Proteomes" id="UP000838412"/>
    </source>
</evidence>
<keyword evidence="14" id="KW-0675">Receptor</keyword>
<evidence type="ECO:0000256" key="1">
    <source>
        <dbReference type="ARBA" id="ARBA00004479"/>
    </source>
</evidence>
<reference evidence="24" key="1">
    <citation type="submission" date="2022-01" db="EMBL/GenBank/DDBJ databases">
        <authorList>
            <person name="Braso-Vives M."/>
        </authorList>
    </citation>
    <scope>NUCLEOTIDE SEQUENCE</scope>
</reference>
<dbReference type="EMBL" id="OV696686">
    <property type="protein sequence ID" value="CAH1226389.1"/>
    <property type="molecule type" value="Genomic_DNA"/>
</dbReference>
<comment type="subcellular location">
    <subcellularLocation>
        <location evidence="1">Membrane</location>
        <topology evidence="1">Single-pass type I membrane protein</topology>
    </subcellularLocation>
    <subcellularLocation>
        <location evidence="2">Secreted</location>
    </subcellularLocation>
</comment>
<dbReference type="FunFam" id="2.10.25.10:FF:000005">
    <property type="entry name" value="Fibrillin 2"/>
    <property type="match status" value="1"/>
</dbReference>
<dbReference type="InterPro" id="IPR005533">
    <property type="entry name" value="AMOP_dom"/>
</dbReference>
<dbReference type="InterPro" id="IPR001881">
    <property type="entry name" value="EGF-like_Ca-bd_dom"/>
</dbReference>
<dbReference type="SMART" id="SM00181">
    <property type="entry name" value="EGF"/>
    <property type="match status" value="13"/>
</dbReference>
<dbReference type="GO" id="GO:0006897">
    <property type="term" value="P:endocytosis"/>
    <property type="evidence" value="ECO:0007669"/>
    <property type="project" value="UniProtKB-KW"/>
</dbReference>
<dbReference type="Pfam" id="PF06119">
    <property type="entry name" value="NIDO"/>
    <property type="match status" value="1"/>
</dbReference>
<evidence type="ECO:0000256" key="18">
    <source>
        <dbReference type="SAM" id="Phobius"/>
    </source>
</evidence>
<dbReference type="InterPro" id="IPR009030">
    <property type="entry name" value="Growth_fac_rcpt_cys_sf"/>
</dbReference>
<dbReference type="InterPro" id="IPR006585">
    <property type="entry name" value="FTP1"/>
</dbReference>
<keyword evidence="9" id="KW-0677">Repeat</keyword>
<dbReference type="InterPro" id="IPR049883">
    <property type="entry name" value="NOTCH1_EGF-like"/>
</dbReference>
<feature type="compositionally biased region" description="Polar residues" evidence="17">
    <location>
        <begin position="800"/>
        <end position="811"/>
    </location>
</feature>
<dbReference type="PROSITE" id="PS51233">
    <property type="entry name" value="VWFD"/>
    <property type="match status" value="1"/>
</dbReference>
<evidence type="ECO:0000256" key="10">
    <source>
        <dbReference type="ARBA" id="ARBA00022837"/>
    </source>
</evidence>
<keyword evidence="3" id="KW-0964">Secreted</keyword>
<dbReference type="PROSITE" id="PS00022">
    <property type="entry name" value="EGF_1"/>
    <property type="match status" value="2"/>
</dbReference>
<dbReference type="InterPro" id="IPR008979">
    <property type="entry name" value="Galactose-bd-like_sf"/>
</dbReference>
<dbReference type="InterPro" id="IPR000152">
    <property type="entry name" value="EGF-type_Asp/Asn_hydroxyl_site"/>
</dbReference>
<feature type="compositionally biased region" description="Low complexity" evidence="17">
    <location>
        <begin position="655"/>
        <end position="675"/>
    </location>
</feature>
<feature type="domain" description="EGF-like" evidence="20">
    <location>
        <begin position="2479"/>
        <end position="2518"/>
    </location>
</feature>
<dbReference type="PANTHER" id="PTHR13802:SF52">
    <property type="entry name" value="MUCIN-4"/>
    <property type="match status" value="1"/>
</dbReference>
<dbReference type="PRINTS" id="PR00453">
    <property type="entry name" value="VWFADOMAIN"/>
</dbReference>
<dbReference type="InterPro" id="IPR056619">
    <property type="entry name" value="C8-3_MUC4"/>
</dbReference>
<dbReference type="Pfam" id="PF00092">
    <property type="entry name" value="VWA"/>
    <property type="match status" value="1"/>
</dbReference>
<feature type="domain" description="EGF-like" evidence="20">
    <location>
        <begin position="240"/>
        <end position="277"/>
    </location>
</feature>
<organism evidence="24 25">
    <name type="scientific">Branchiostoma lanceolatum</name>
    <name type="common">Common lancelet</name>
    <name type="synonym">Amphioxus lanceolatum</name>
    <dbReference type="NCBI Taxonomy" id="7740"/>
    <lineage>
        <taxon>Eukaryota</taxon>
        <taxon>Metazoa</taxon>
        <taxon>Chordata</taxon>
        <taxon>Cephalochordata</taxon>
        <taxon>Leptocardii</taxon>
        <taxon>Amphioxiformes</taxon>
        <taxon>Branchiostomatidae</taxon>
        <taxon>Branchiostoma</taxon>
    </lineage>
</organism>
<feature type="disulfide bond" evidence="16">
    <location>
        <begin position="1224"/>
        <end position="1233"/>
    </location>
</feature>
<dbReference type="InterPro" id="IPR001846">
    <property type="entry name" value="VWF_type-D"/>
</dbReference>
<accession>A0A8J9YPB0</accession>
<dbReference type="FunFam" id="3.40.50.410:FF:000004">
    <property type="entry name" value="collagen alpha-6(VI) chain"/>
    <property type="match status" value="1"/>
</dbReference>
<protein>
    <submittedName>
        <fullName evidence="24">MUC4 protein</fullName>
    </submittedName>
</protein>
<evidence type="ECO:0000256" key="7">
    <source>
        <dbReference type="ARBA" id="ARBA00022723"/>
    </source>
</evidence>
<feature type="domain" description="AMOP" evidence="22">
    <location>
        <begin position="1809"/>
        <end position="1962"/>
    </location>
</feature>
<dbReference type="SUPFAM" id="SSF53300">
    <property type="entry name" value="vWA-like"/>
    <property type="match status" value="1"/>
</dbReference>
<feature type="domain" description="EGF-like" evidence="20">
    <location>
        <begin position="2437"/>
        <end position="2478"/>
    </location>
</feature>
<dbReference type="GO" id="GO:0016020">
    <property type="term" value="C:membrane"/>
    <property type="evidence" value="ECO:0007669"/>
    <property type="project" value="UniProtKB-SubCell"/>
</dbReference>
<evidence type="ECO:0000256" key="12">
    <source>
        <dbReference type="ARBA" id="ARBA00023136"/>
    </source>
</evidence>
<dbReference type="PROSITE" id="PS50026">
    <property type="entry name" value="EGF_3"/>
    <property type="match status" value="8"/>
</dbReference>
<dbReference type="SMART" id="SM00216">
    <property type="entry name" value="VWD"/>
    <property type="match status" value="1"/>
</dbReference>
<dbReference type="InterPro" id="IPR003886">
    <property type="entry name" value="NIDO_dom"/>
</dbReference>
<feature type="domain" description="VWFD" evidence="23">
    <location>
        <begin position="1982"/>
        <end position="2176"/>
    </location>
</feature>
<dbReference type="PROSITE" id="PS50856">
    <property type="entry name" value="AMOP"/>
    <property type="match status" value="1"/>
</dbReference>
<dbReference type="Pfam" id="PF23263">
    <property type="entry name" value="C8-3_MUC4"/>
    <property type="match status" value="1"/>
</dbReference>
<feature type="domain" description="EGF-like" evidence="20">
    <location>
        <begin position="1236"/>
        <end position="1275"/>
    </location>
</feature>
<evidence type="ECO:0000256" key="3">
    <source>
        <dbReference type="ARBA" id="ARBA00022525"/>
    </source>
</evidence>
<feature type="region of interest" description="Disordered" evidence="17">
    <location>
        <begin position="2865"/>
        <end position="2887"/>
    </location>
</feature>
<evidence type="ECO:0000256" key="2">
    <source>
        <dbReference type="ARBA" id="ARBA00004613"/>
    </source>
</evidence>
<dbReference type="PROSITE" id="PS00010">
    <property type="entry name" value="ASX_HYDROXYL"/>
    <property type="match status" value="5"/>
</dbReference>
<feature type="disulfide bond" evidence="16">
    <location>
        <begin position="1206"/>
        <end position="1216"/>
    </location>
</feature>
<feature type="domain" description="EGF-like" evidence="20">
    <location>
        <begin position="1203"/>
        <end position="1234"/>
    </location>
</feature>
<dbReference type="FunFam" id="2.10.25.10:FF:000009">
    <property type="entry name" value="Low-density lipoprotein receptor isoform 1"/>
    <property type="match status" value="1"/>
</dbReference>
<evidence type="ECO:0000256" key="14">
    <source>
        <dbReference type="ARBA" id="ARBA00023170"/>
    </source>
</evidence>
<evidence type="ECO:0000256" key="9">
    <source>
        <dbReference type="ARBA" id="ARBA00022737"/>
    </source>
</evidence>
<keyword evidence="12 18" id="KW-0472">Membrane</keyword>
<dbReference type="Pfam" id="PF00008">
    <property type="entry name" value="EGF"/>
    <property type="match status" value="1"/>
</dbReference>
<dbReference type="SMART" id="SM00327">
    <property type="entry name" value="VWA"/>
    <property type="match status" value="1"/>
</dbReference>
<name>A0A8J9YPB0_BRALA</name>
<proteinExistence type="predicted"/>
<keyword evidence="6 18" id="KW-0812">Transmembrane</keyword>
<dbReference type="Pfam" id="PF22633">
    <property type="entry name" value="F5_F8_type_C_2"/>
    <property type="match status" value="1"/>
</dbReference>
<dbReference type="InterPro" id="IPR051495">
    <property type="entry name" value="Epithelial_Barrier/Signaling"/>
</dbReference>
<evidence type="ECO:0000256" key="13">
    <source>
        <dbReference type="ARBA" id="ARBA00023157"/>
    </source>
</evidence>
<gene>
    <name evidence="24" type="primary">MUC4</name>
    <name evidence="24" type="ORF">BLAG_LOCUS272</name>
</gene>
<keyword evidence="15" id="KW-0325">Glycoprotein</keyword>
<evidence type="ECO:0000256" key="5">
    <source>
        <dbReference type="ARBA" id="ARBA00022583"/>
    </source>
</evidence>
<feature type="domain" description="EGF-like" evidence="20">
    <location>
        <begin position="2607"/>
        <end position="2647"/>
    </location>
</feature>
<dbReference type="Gene3D" id="2.10.25.10">
    <property type="entry name" value="Laminin"/>
    <property type="match status" value="13"/>
</dbReference>
<keyword evidence="25" id="KW-1185">Reference proteome</keyword>
<evidence type="ECO:0000256" key="17">
    <source>
        <dbReference type="SAM" id="MobiDB-lite"/>
    </source>
</evidence>
<keyword evidence="7" id="KW-0479">Metal-binding</keyword>
<dbReference type="PROSITE" id="PS01186">
    <property type="entry name" value="EGF_2"/>
    <property type="match status" value="6"/>
</dbReference>
<sequence length="2887" mass="316532">MLRVELWAGTNGSNFECTYTSTEYQPWWKVDLAGTYTVTRVNVLNRGDCCEARLKDFVVTVGPNENFTRNDQCGETYTDTPTLGQTIVVHCDPPISGRYVSIQIVGRRDVLSLCEVEVYGTATKVFTVMAQSSGYDDPVRVTYIVSNGQQSALGGRGHQAYILNERTGDVLDKASFDTYAGGGGAAAARQVETFLEGVAEIDVYNAYTERFYRFSCPTNGCWLSTDPSEGSRQLELDVDDIDACRVSNPCDNQATCVDNPFPALDANCTCNAGYTGDGLANGTGCSDIDACRMNNPCDTQATCMDNPAPALDVNCTCNAGYTGDGLANGTGCSDMKPCSFIRCPRPRIELTLPQDRNYVEVDFSDYVLALNDKLQEMTPLLDAASDATYPITKYQVSTTTMPSSAGEYLFPPVRFGACNDTCDLSVIVEDKAAPQLSSCPSSYHHLQGDSCRDVNVYDYYSNTTMASWFWDNVGIKIVHCKQPTIDTIVPGETASVACQAKDMVGNPSVYCNITFFCQRQVCPPLTPPEFGAIVCHEDHQARRCALFCTEGKFHTRRLQDIFKCELNSPSPRWTGANVDHVSCSDRGRHKQAFTVNTTCAPDDENFYREVKETLRDANDGHHLCYVSDGDCDITVSCANDFGQVTTTAAAMTTNTTSHSTIDQTTSPSTTKEPTTTGPPPFTTNITTVTSAPVPNTTTTSSHQNNLQITPITASASKSPLISASNTVTTVTSSISAFTTITTTTTTATHSRSAKATNMQLFLTSTFLPSRVSTIPTATTTTTLYSQTAVTTAKTKLPTGAVTTESPSSTLVPQLRPTATPVPSSQTIRPTVSLTTLSTNKLQGASSPSTIIPHSSKAGTVADNILPSTPSIASAMKKPGTAVTKSFPPSPITSTVVAISVISAAAVLVFLTLMYWRIRLRRVKVADLPANPHGDEDALVVELEKFPMGNSWCLTCGGSGCSVAQQKLEAEEEVNSCALRRKGFQSRFWEGSHVGSIMTMSCCVPLLIGLFCCLWGCGQVGATLEGYTVTVNKETAQCSVLSKALLLYTPIPLGRRSHRALTATSFWPDRRESADSAARAPWERGESAMRAVTSAMVLNMLKTFAVRALRMAIKKRAPRERRESVERARPSGSVCTTQRSFAESFLIEERRKRHTDVWTYASEMLRNSNNHGKVRRGLRTEYVTRYEAIHECCGAWVRVGNTCTATCSEPCGDHGNCTAPNTCTCDPGYIGRLCNEDLNECESDNGGCDQHCINTVGSYHCSCDDGYNLLNGRTCREVVCRMPVDLVFLLDGSGSITAPNFKITKSFVQNTTSDFQIGTAHTQVGVVQYSSDPTEEFPLNRYTSLDDLLPAINNIPYRGGGTQTGKAITYVLDNSLTEWHGARPGVPKVVIVVTDGQSDDDVTPPAQRANGSGIIMVAIGVGSGINMNELMEIATSNDTFGTVTDFALLEKLKEDILPTVCEQIPDVDECNQPDKGGCDQNCHNLHGSYYCTCDDGYTLTEDKHSCDDIDECPAPGCHFCTNIPGSYRCTCPERHRLVNDQDCRDEDLYPYGEEVGKSQVEWDYRACMKRELPAEGFRFFDQRHHNIHVCHNGIVAFTKIQPPVWPIKLRDREWWKTPVIAPFLTKSRPYISRDLYASRRAKIYFEIYEMGDGNPNTTDILDRALNHGRSARHFHNPGYEPVWVLVITWTNIAPDCSTFSKGQCPVDKNELPLNRFQLALSTDGTYSYATFIYPAKTIQWASPDELQPFRNTFPTAIAVAGYNAGDGTNMNKPNAINLDESGTMKMKKLGEATNGGVWSFALQHQVGDTVPDPHIVKCSEWSRAQEIPDPTNLVGYHALPGPYSCPCTAEQAHYDNTYKDFRPVFWKVERNCVDSRRRIHSFVDTKRYKLRRSCCYSQHYWRSEWRGGWFRWIGGGSLLTGHKGGNLFMGDDKTVDEEAYQQCCVESAGTRNGWYCKRFAQLRPLSVPTNHGNPCKNYPANIAWIRAWGDPHITTLDGTQYTFNGMGEYVLLEIDGGEYQFQARTSPVQDSLGATVFSALVIQQRNHSAIQLELVGTSDMQLYINRSAADMSLFEVEDYELDVDDNAVIARAGNNSLLVVFVSGISVKVTAEKAMLFFEFTLPPEFMHNTKGLLGRWDGDRSNDFEAFDGTVLPAHASERELYDFGVSWQLTEEDGPKTSLFYYKFGEGVETFKNDSFQPTFTDEVIFSDPDLKQRALDVCGNVTSCLYDVSMTNNIEVGEVSVKISNSHRDAVAGRDKFPPTVEGPESLHVTTGDILRVTLTANDSRGLSTTFDLEEVPAGVSLVQGHDEAVLTLNVTSTEPFNVKVTVSNSDNSTALYWPVVFLCSCFNGGYCNDSFDPDPSFVGNETRFFQQVCTCSDGFTGDQCETDIDACAANFAPCFPGVNCTDLPPPADVDGYECGECPDGYTGNGTVCQDVDECETDEGSLCHHTCVNFVGNFTCSCEDGYYLADDGFSCEDINECELPNNCSQLCTNTNGSFACACMEGFVLDSDGEYCQPSDPCGRDNDPGCSNDTSWCTVNSTGHAQCVCLRGYKMSEDGVTCRDKDECATGENHCDQGCENTPGSYGCHCEDGYILTDDPVRPCHDIDECYDATYNCTGNEICVNEPGTYSCACAPGTFLQGDICAPEIIVVPVGVDSTTTIANTENRIDDNIVVLEVTMTAPDFQFTAESDERLLSTVAAGLTSFCRRHTREYPACTSPTASRLIFTEADVHVPSRFPQTVGDRMLLGLYITYPGDMRVFPGRILLTTLQHLKMDIEVTLGYNQVLTLDLLNNYAMNGDHTLPLLDRTSTERPPSGEKSREESFYAGMGAVIGVGAVCLVGVLVLAVLLYRCKGIQSKVSDLSKGQEFQEPREGDIQSADSPTSW</sequence>
<dbReference type="CDD" id="cd00054">
    <property type="entry name" value="EGF_CA"/>
    <property type="match status" value="9"/>
</dbReference>
<keyword evidence="4 16" id="KW-0245">EGF-like domain</keyword>
<dbReference type="InterPro" id="IPR018097">
    <property type="entry name" value="EGF_Ca-bd_CS"/>
</dbReference>
<dbReference type="GO" id="GO:0005576">
    <property type="term" value="C:extracellular region"/>
    <property type="evidence" value="ECO:0007669"/>
    <property type="project" value="UniProtKB-SubCell"/>
</dbReference>
<dbReference type="FunFam" id="2.10.25.10:FF:000240">
    <property type="entry name" value="Vitamin K-dependent protein S"/>
    <property type="match status" value="2"/>
</dbReference>
<feature type="disulfide bond" evidence="16">
    <location>
        <begin position="2483"/>
        <end position="2493"/>
    </location>
</feature>
<evidence type="ECO:0000259" key="19">
    <source>
        <dbReference type="PROSITE" id="PS50022"/>
    </source>
</evidence>
<evidence type="ECO:0000256" key="6">
    <source>
        <dbReference type="ARBA" id="ARBA00022692"/>
    </source>
</evidence>
<feature type="region of interest" description="Disordered" evidence="17">
    <location>
        <begin position="798"/>
        <end position="826"/>
    </location>
</feature>
<feature type="transmembrane region" description="Helical" evidence="18">
    <location>
        <begin position="895"/>
        <end position="915"/>
    </location>
</feature>
<dbReference type="GO" id="GO:0005509">
    <property type="term" value="F:calcium ion binding"/>
    <property type="evidence" value="ECO:0007669"/>
    <property type="project" value="InterPro"/>
</dbReference>
<dbReference type="SUPFAM" id="SSF49785">
    <property type="entry name" value="Galactose-binding domain-like"/>
    <property type="match status" value="1"/>
</dbReference>
<dbReference type="PROSITE" id="PS50022">
    <property type="entry name" value="FA58C_3"/>
    <property type="match status" value="1"/>
</dbReference>